<dbReference type="SMART" id="SM00587">
    <property type="entry name" value="CHK"/>
    <property type="match status" value="1"/>
</dbReference>
<dbReference type="SUPFAM" id="SSF56112">
    <property type="entry name" value="Protein kinase-like (PK-like)"/>
    <property type="match status" value="1"/>
</dbReference>
<dbReference type="OrthoDB" id="6596851at2759"/>
<proteinExistence type="predicted"/>
<dbReference type="RefSeq" id="XP_014257216.1">
    <property type="nucleotide sequence ID" value="XM_014401730.2"/>
</dbReference>
<dbReference type="AlphaFoldDB" id="A0A8I6S6T2"/>
<name>A0A8I6S6T2_CIMLE</name>
<dbReference type="Proteomes" id="UP000494040">
    <property type="component" value="Unassembled WGS sequence"/>
</dbReference>
<dbReference type="GeneID" id="106671000"/>
<organism evidence="2 3">
    <name type="scientific">Cimex lectularius</name>
    <name type="common">Bed bug</name>
    <name type="synonym">Acanthia lectularia</name>
    <dbReference type="NCBI Taxonomy" id="79782"/>
    <lineage>
        <taxon>Eukaryota</taxon>
        <taxon>Metazoa</taxon>
        <taxon>Ecdysozoa</taxon>
        <taxon>Arthropoda</taxon>
        <taxon>Hexapoda</taxon>
        <taxon>Insecta</taxon>
        <taxon>Pterygota</taxon>
        <taxon>Neoptera</taxon>
        <taxon>Paraneoptera</taxon>
        <taxon>Hemiptera</taxon>
        <taxon>Heteroptera</taxon>
        <taxon>Panheteroptera</taxon>
        <taxon>Cimicomorpha</taxon>
        <taxon>Cimicidae</taxon>
        <taxon>Cimex</taxon>
    </lineage>
</organism>
<evidence type="ECO:0000259" key="1">
    <source>
        <dbReference type="SMART" id="SM00587"/>
    </source>
</evidence>
<dbReference type="Pfam" id="PF02958">
    <property type="entry name" value="EcKL"/>
    <property type="match status" value="1"/>
</dbReference>
<dbReference type="KEGG" id="clec:106671000"/>
<feature type="domain" description="CHK kinase-like" evidence="1">
    <location>
        <begin position="154"/>
        <end position="345"/>
    </location>
</feature>
<dbReference type="PANTHER" id="PTHR11012">
    <property type="entry name" value="PROTEIN KINASE-LIKE DOMAIN-CONTAINING"/>
    <property type="match status" value="1"/>
</dbReference>
<keyword evidence="3" id="KW-1185">Reference proteome</keyword>
<dbReference type="InterPro" id="IPR011009">
    <property type="entry name" value="Kinase-like_dom_sf"/>
</dbReference>
<dbReference type="InterPro" id="IPR015897">
    <property type="entry name" value="CHK_kinase-like"/>
</dbReference>
<dbReference type="InterPro" id="IPR004119">
    <property type="entry name" value="EcKL"/>
</dbReference>
<dbReference type="EnsemblMetazoa" id="XM_014401730.2">
    <property type="protein sequence ID" value="XP_014257216.1"/>
    <property type="gene ID" value="LOC106671000"/>
</dbReference>
<dbReference type="OMA" id="AFDLHYF"/>
<protein>
    <recommendedName>
        <fullName evidence="1">CHK kinase-like domain-containing protein</fullName>
    </recommendedName>
</protein>
<evidence type="ECO:0000313" key="2">
    <source>
        <dbReference type="EnsemblMetazoa" id="XP_014257216.1"/>
    </source>
</evidence>
<evidence type="ECO:0000313" key="3">
    <source>
        <dbReference type="Proteomes" id="UP000494040"/>
    </source>
</evidence>
<reference evidence="2" key="1">
    <citation type="submission" date="2022-01" db="UniProtKB">
        <authorList>
            <consortium name="EnsemblMetazoa"/>
        </authorList>
    </citation>
    <scope>IDENTIFICATION</scope>
</reference>
<dbReference type="Gene3D" id="3.90.1200.10">
    <property type="match status" value="1"/>
</dbReference>
<sequence length="436" mass="49817">MWGEALGARVGNVNWTFYNRQSLPSQSRRRMYMCPEPLRSAVERYFSVTDTSCKVTICESVSVVTEENNYASDMARVIIKVTTPHMKKTLSIIVKESTLDRMVTEAIQESVDFSTEVKIYRDVFPAMENLLLEYGNNDEPLWPHCLGQLDDTKIVLQDLKELGYKIIDRQKGMDYEHASMTMGALAKFHALSVALVQRGLISPDGYSKFVFGGDFDVMNEHLRSNFETLHRAISTTWSCEWSDIIERLGKLPKKAVNILRECRKKGKFNVLNHGDPWVNNIMFRYPKGSTEPESIRFVDFQLSHYDSYAFDLHYFMSTSIAPDILPSADRLLLEYTETLAASLRFFGINDSPTYADVLVEMKRTEFFGLVAAVTVAPVVTAPPELAPPKIANAKDMPLEEIERRKLARYQTPSYSRRIEILLRRAQHGGLFDKICD</sequence>
<dbReference type="PANTHER" id="PTHR11012:SF56">
    <property type="entry name" value="CHK KINASE-LIKE DOMAIN-CONTAINING PROTEIN-RELATED"/>
    <property type="match status" value="1"/>
</dbReference>
<accession>A0A8I6S6T2</accession>